<dbReference type="Proteomes" id="UP000076858">
    <property type="component" value="Unassembled WGS sequence"/>
</dbReference>
<keyword evidence="2" id="KW-1185">Reference proteome</keyword>
<sequence>MFFCFDLTRVRLSFVCERLVSLKLKLIRGCRFSVGVDSGNRCKPSKLHNTIRCFLLFFFRAEPTV</sequence>
<accession>A0A162DAJ3</accession>
<gene>
    <name evidence="1" type="ORF">APZ42_032005</name>
</gene>
<dbReference type="AlphaFoldDB" id="A0A162DAJ3"/>
<proteinExistence type="predicted"/>
<comment type="caution">
    <text evidence="1">The sequence shown here is derived from an EMBL/GenBank/DDBJ whole genome shotgun (WGS) entry which is preliminary data.</text>
</comment>
<name>A0A162DAJ3_9CRUS</name>
<evidence type="ECO:0000313" key="2">
    <source>
        <dbReference type="Proteomes" id="UP000076858"/>
    </source>
</evidence>
<protein>
    <submittedName>
        <fullName evidence="1">Uncharacterized protein</fullName>
    </submittedName>
</protein>
<dbReference type="EMBL" id="LRGB01003024">
    <property type="protein sequence ID" value="KZS05025.1"/>
    <property type="molecule type" value="Genomic_DNA"/>
</dbReference>
<reference evidence="1 2" key="1">
    <citation type="submission" date="2016-03" db="EMBL/GenBank/DDBJ databases">
        <title>EvidentialGene: Evidence-directed Construction of Genes on Genomes.</title>
        <authorList>
            <person name="Gilbert D.G."/>
            <person name="Choi J.-H."/>
            <person name="Mockaitis K."/>
            <person name="Colbourne J."/>
            <person name="Pfrender M."/>
        </authorList>
    </citation>
    <scope>NUCLEOTIDE SEQUENCE [LARGE SCALE GENOMIC DNA]</scope>
    <source>
        <strain evidence="1 2">Xinb3</strain>
        <tissue evidence="1">Complete organism</tissue>
    </source>
</reference>
<organism evidence="1 2">
    <name type="scientific">Daphnia magna</name>
    <dbReference type="NCBI Taxonomy" id="35525"/>
    <lineage>
        <taxon>Eukaryota</taxon>
        <taxon>Metazoa</taxon>
        <taxon>Ecdysozoa</taxon>
        <taxon>Arthropoda</taxon>
        <taxon>Crustacea</taxon>
        <taxon>Branchiopoda</taxon>
        <taxon>Diplostraca</taxon>
        <taxon>Cladocera</taxon>
        <taxon>Anomopoda</taxon>
        <taxon>Daphniidae</taxon>
        <taxon>Daphnia</taxon>
    </lineage>
</organism>
<evidence type="ECO:0000313" key="1">
    <source>
        <dbReference type="EMBL" id="KZS05025.1"/>
    </source>
</evidence>